<keyword evidence="12" id="KW-1185">Reference proteome</keyword>
<dbReference type="InterPro" id="IPR026570">
    <property type="entry name" value="CCDC86"/>
</dbReference>
<dbReference type="PANTHER" id="PTHR13557:SF1">
    <property type="entry name" value="COILED-COIL DOMAIN-CONTAINING PROTEIN 86"/>
    <property type="match status" value="1"/>
</dbReference>
<evidence type="ECO:0000256" key="5">
    <source>
        <dbReference type="ARBA" id="ARBA00022553"/>
    </source>
</evidence>
<evidence type="ECO:0000313" key="11">
    <source>
        <dbReference type="EMBL" id="CAL8142984.1"/>
    </source>
</evidence>
<feature type="region of interest" description="Disordered" evidence="10">
    <location>
        <begin position="1"/>
        <end position="99"/>
    </location>
</feature>
<keyword evidence="6" id="KW-0164">Citrullination</keyword>
<keyword evidence="5" id="KW-0597">Phosphoprotein</keyword>
<evidence type="ECO:0000256" key="4">
    <source>
        <dbReference type="ARBA" id="ARBA00022454"/>
    </source>
</evidence>
<protein>
    <recommendedName>
        <fullName evidence="3">Coiled-coil domain-containing protein 86</fullName>
    </recommendedName>
</protein>
<evidence type="ECO:0000313" key="12">
    <source>
        <dbReference type="Proteomes" id="UP001642540"/>
    </source>
</evidence>
<proteinExistence type="predicted"/>
<evidence type="ECO:0000256" key="7">
    <source>
        <dbReference type="ARBA" id="ARBA00023054"/>
    </source>
</evidence>
<keyword evidence="7" id="KW-0175">Coiled coil</keyword>
<gene>
    <name evidence="11" type="ORF">ODALV1_LOCUS29210</name>
</gene>
<evidence type="ECO:0000256" key="10">
    <source>
        <dbReference type="SAM" id="MobiDB-lite"/>
    </source>
</evidence>
<evidence type="ECO:0000256" key="8">
    <source>
        <dbReference type="ARBA" id="ARBA00023242"/>
    </source>
</evidence>
<dbReference type="PANTHER" id="PTHR13557">
    <property type="entry name" value="COILED-COIL DOMAIN-CONTAINING PROTEIN 86"/>
    <property type="match status" value="1"/>
</dbReference>
<evidence type="ECO:0000256" key="2">
    <source>
        <dbReference type="ARBA" id="ARBA00004604"/>
    </source>
</evidence>
<comment type="subcellular location">
    <subcellularLocation>
        <location evidence="1">Chromosome</location>
    </subcellularLocation>
    <subcellularLocation>
        <location evidence="2">Nucleus</location>
        <location evidence="2">Nucleolus</location>
    </subcellularLocation>
</comment>
<sequence>MGKANPVKKSTGPTLSSVKAPKGKSKSGRVWKSEKQRASTVRKHKRDTFQKKQELRELKKSVKEQSRAIVEQKKTEQQQKRDREAENKRRKEENAKKSEIVQVIRNTSKLKRMKKKQLRQVETRDTTVVEKSA</sequence>
<reference evidence="11 12" key="1">
    <citation type="submission" date="2024-08" db="EMBL/GenBank/DDBJ databases">
        <authorList>
            <person name="Cucini C."/>
            <person name="Frati F."/>
        </authorList>
    </citation>
    <scope>NUCLEOTIDE SEQUENCE [LARGE SCALE GENOMIC DNA]</scope>
</reference>
<evidence type="ECO:0000256" key="1">
    <source>
        <dbReference type="ARBA" id="ARBA00004286"/>
    </source>
</evidence>
<comment type="caution">
    <text evidence="11">The sequence shown here is derived from an EMBL/GenBank/DDBJ whole genome shotgun (WGS) entry which is preliminary data.</text>
</comment>
<evidence type="ECO:0000256" key="9">
    <source>
        <dbReference type="ARBA" id="ARBA00093307"/>
    </source>
</evidence>
<accession>A0ABP1S319</accession>
<dbReference type="Proteomes" id="UP001642540">
    <property type="component" value="Unassembled WGS sequence"/>
</dbReference>
<organism evidence="11 12">
    <name type="scientific">Orchesella dallaii</name>
    <dbReference type="NCBI Taxonomy" id="48710"/>
    <lineage>
        <taxon>Eukaryota</taxon>
        <taxon>Metazoa</taxon>
        <taxon>Ecdysozoa</taxon>
        <taxon>Arthropoda</taxon>
        <taxon>Hexapoda</taxon>
        <taxon>Collembola</taxon>
        <taxon>Entomobryomorpha</taxon>
        <taxon>Entomobryoidea</taxon>
        <taxon>Orchesellidae</taxon>
        <taxon>Orchesellinae</taxon>
        <taxon>Orchesella</taxon>
    </lineage>
</organism>
<dbReference type="EMBL" id="CAXLJM020000151">
    <property type="protein sequence ID" value="CAL8142984.1"/>
    <property type="molecule type" value="Genomic_DNA"/>
</dbReference>
<name>A0ABP1S319_9HEXA</name>
<comment type="function">
    <text evidence="9">Required for proper chromosome segregation during mitosis and error-free mitotic progression.</text>
</comment>
<keyword evidence="4" id="KW-0158">Chromosome</keyword>
<keyword evidence="8" id="KW-0539">Nucleus</keyword>
<feature type="compositionally biased region" description="Basic and acidic residues" evidence="10">
    <location>
        <begin position="47"/>
        <end position="99"/>
    </location>
</feature>
<evidence type="ECO:0000256" key="6">
    <source>
        <dbReference type="ARBA" id="ARBA00022934"/>
    </source>
</evidence>
<evidence type="ECO:0000256" key="3">
    <source>
        <dbReference type="ARBA" id="ARBA00016738"/>
    </source>
</evidence>